<dbReference type="EMBL" id="DVFO01000087">
    <property type="protein sequence ID" value="HIQ61485.1"/>
    <property type="molecule type" value="Genomic_DNA"/>
</dbReference>
<dbReference type="PROSITE" id="PS51186">
    <property type="entry name" value="GNAT"/>
    <property type="match status" value="1"/>
</dbReference>
<dbReference type="InterPro" id="IPR016181">
    <property type="entry name" value="Acyl_CoA_acyltransferase"/>
</dbReference>
<evidence type="ECO:0000313" key="2">
    <source>
        <dbReference type="EMBL" id="HIQ61485.1"/>
    </source>
</evidence>
<dbReference type="InterPro" id="IPR000182">
    <property type="entry name" value="GNAT_dom"/>
</dbReference>
<dbReference type="Gene3D" id="3.40.630.30">
    <property type="match status" value="1"/>
</dbReference>
<organism evidence="2 3">
    <name type="scientific">Candidatus Enterenecus faecium</name>
    <dbReference type="NCBI Taxonomy" id="2840780"/>
    <lineage>
        <taxon>Bacteria</taxon>
        <taxon>Bacillati</taxon>
        <taxon>Bacillota</taxon>
        <taxon>Clostridia</taxon>
        <taxon>Eubacteriales</taxon>
        <taxon>Candidatus Enterenecus</taxon>
    </lineage>
</organism>
<dbReference type="Pfam" id="PF00583">
    <property type="entry name" value="Acetyltransf_1"/>
    <property type="match status" value="1"/>
</dbReference>
<dbReference type="Proteomes" id="UP000886879">
    <property type="component" value="Unassembled WGS sequence"/>
</dbReference>
<evidence type="ECO:0000313" key="3">
    <source>
        <dbReference type="Proteomes" id="UP000886879"/>
    </source>
</evidence>
<name>A0A9D0YV67_9FIRM</name>
<evidence type="ECO:0000259" key="1">
    <source>
        <dbReference type="PROSITE" id="PS51186"/>
    </source>
</evidence>
<reference evidence="2" key="2">
    <citation type="journal article" date="2021" name="PeerJ">
        <title>Extensive microbial diversity within the chicken gut microbiome revealed by metagenomics and culture.</title>
        <authorList>
            <person name="Gilroy R."/>
            <person name="Ravi A."/>
            <person name="Getino M."/>
            <person name="Pursley I."/>
            <person name="Horton D.L."/>
            <person name="Alikhan N.F."/>
            <person name="Baker D."/>
            <person name="Gharbi K."/>
            <person name="Hall N."/>
            <person name="Watson M."/>
            <person name="Adriaenssens E.M."/>
            <person name="Foster-Nyarko E."/>
            <person name="Jarju S."/>
            <person name="Secka A."/>
            <person name="Antonio M."/>
            <person name="Oren A."/>
            <person name="Chaudhuri R.R."/>
            <person name="La Ragione R."/>
            <person name="Hildebrand F."/>
            <person name="Pallen M.J."/>
        </authorList>
    </citation>
    <scope>NUCLEOTIDE SEQUENCE</scope>
    <source>
        <strain evidence="2">ChiGjej2B2-12916</strain>
    </source>
</reference>
<comment type="caution">
    <text evidence="2">The sequence shown here is derived from an EMBL/GenBank/DDBJ whole genome shotgun (WGS) entry which is preliminary data.</text>
</comment>
<dbReference type="AlphaFoldDB" id="A0A9D0YV67"/>
<protein>
    <submittedName>
        <fullName evidence="2">GNAT family N-acetyltransferase</fullName>
    </submittedName>
</protein>
<dbReference type="GO" id="GO:0016747">
    <property type="term" value="F:acyltransferase activity, transferring groups other than amino-acyl groups"/>
    <property type="evidence" value="ECO:0007669"/>
    <property type="project" value="InterPro"/>
</dbReference>
<proteinExistence type="predicted"/>
<accession>A0A9D0YV67</accession>
<sequence>MLKCVTQVEPETVRRLVDLYRESMDQLARNFESPQAMEQAYEEFLKEFVTHHRQMVLVEEVDGVWVSALRCVECAPGVWFLEALETAPQARGKGWAKQLIKHTQQLLTGQGAGELFSLVSPRNAPSIATHVACGFVATNRQPINGWGEEEPGMILYAWQSEGTPCT</sequence>
<dbReference type="CDD" id="cd04301">
    <property type="entry name" value="NAT_SF"/>
    <property type="match status" value="1"/>
</dbReference>
<dbReference type="SUPFAM" id="SSF55729">
    <property type="entry name" value="Acyl-CoA N-acyltransferases (Nat)"/>
    <property type="match status" value="1"/>
</dbReference>
<reference evidence="2" key="1">
    <citation type="submission" date="2020-10" db="EMBL/GenBank/DDBJ databases">
        <authorList>
            <person name="Gilroy R."/>
        </authorList>
    </citation>
    <scope>NUCLEOTIDE SEQUENCE</scope>
    <source>
        <strain evidence="2">ChiGjej2B2-12916</strain>
    </source>
</reference>
<feature type="domain" description="N-acetyltransferase" evidence="1">
    <location>
        <begin position="14"/>
        <end position="158"/>
    </location>
</feature>
<gene>
    <name evidence="2" type="ORF">IAD31_07850</name>
</gene>